<keyword evidence="9" id="KW-1185">Reference proteome</keyword>
<sequence length="700" mass="72525">MTTTSGINLSNVGVDSTTGKVTFSGLSSGLDYQSIINGIITAKTVPVDNLKTTITDNTKKITAYNDLKSLLQTLQDALSKLRGAVSVDGSTNVFQAKDVFASTTRADGQAPSSASNLVGVTVTNAATLGSHTIEVQRTATSHKLGTKAVSSTATALGLAGSFDMQVGSGPSKTFTISATDTLQDLRDRINAANTGSSATGVSASIVSVGTGQNYLVLTADQTGQTIHFSNETGGVLSGLGISNDGGTTLSNQLQAPQTALFYADGLLDSSKWDTKAFSGPTATLASGGVSAGSHSFEIRDASGAVIQTVSYSDTDSLQTLASNITAGGLGVTASVVQSDGGYKLQIVKTDGASIAFGGDTGNFLTATAPAKENLLIERSSNTISDLFNGVTLSLYGAEPGTTVKLDIDRDLSAVKTQIESFVTAYNAVRHFVNEQNQTDSSTGAKSADAGPLYGSRTLSSIAQALSSVIGNGTQGVSKAFSVIAQIGIDFVDNNTVTDPLDKDTLKLDETKLDSMLTANPEDVRRMFAFDFSSSDPRVSLLDFNGATAYSQTGYTLNLTDDGTNLTGADINGVAGSTTFSGNTITATNATGANGLKLFYSGTGDLSNVSINFTVGAATQMFFDLQSALDASSGSIQSEVDALTDQNTQTQTRVDSMLASIDYQKTLLTEKFTNMETQLAQMQSILDSIKQTTDAWSQKNN</sequence>
<dbReference type="GO" id="GO:0071973">
    <property type="term" value="P:bacterial-type flagellum-dependent cell motility"/>
    <property type="evidence" value="ECO:0007669"/>
    <property type="project" value="TreeGrafter"/>
</dbReference>
<dbReference type="InterPro" id="IPR003481">
    <property type="entry name" value="FliD_N"/>
</dbReference>
<keyword evidence="4 5" id="KW-0975">Bacterial flagellum</keyword>
<dbReference type="PANTHER" id="PTHR30288">
    <property type="entry name" value="FLAGELLAR CAP/ASSEMBLY PROTEIN FLID"/>
    <property type="match status" value="1"/>
</dbReference>
<evidence type="ECO:0000256" key="2">
    <source>
        <dbReference type="ARBA" id="ARBA00011255"/>
    </source>
</evidence>
<feature type="domain" description="Flagellar hook-associated protein 2 N-terminal" evidence="6">
    <location>
        <begin position="28"/>
        <end position="142"/>
    </location>
</feature>
<dbReference type="AlphaFoldDB" id="A0A5J6ML04"/>
<comment type="function">
    <text evidence="5">Required for morphogenesis and for the elongation of the flagellar filament by facilitating polymerization of the flagellin monomers at the tip of growing filament. Forms a capping structure, which prevents flagellin subunits (transported through the central channel of the flagellum) from leaking out without polymerization at the distal end.</text>
</comment>
<dbReference type="InterPro" id="IPR040026">
    <property type="entry name" value="FliD"/>
</dbReference>
<comment type="similarity">
    <text evidence="1 5">Belongs to the FliD family.</text>
</comment>
<feature type="domain" description="Flagellar hook-associated protein 2 C-terminal" evidence="7">
    <location>
        <begin position="375"/>
        <end position="683"/>
    </location>
</feature>
<keyword evidence="3" id="KW-0175">Coiled coil</keyword>
<evidence type="ECO:0000256" key="5">
    <source>
        <dbReference type="RuleBase" id="RU362066"/>
    </source>
</evidence>
<dbReference type="EMBL" id="CP042906">
    <property type="protein sequence ID" value="QEX18272.1"/>
    <property type="molecule type" value="Genomic_DNA"/>
</dbReference>
<dbReference type="Pfam" id="PF07195">
    <property type="entry name" value="FliD_C"/>
    <property type="match status" value="1"/>
</dbReference>
<dbReference type="GO" id="GO:0007155">
    <property type="term" value="P:cell adhesion"/>
    <property type="evidence" value="ECO:0007669"/>
    <property type="project" value="InterPro"/>
</dbReference>
<reference evidence="8 9" key="1">
    <citation type="submission" date="2019-08" db="EMBL/GenBank/DDBJ databases">
        <title>Hyperibacter terrae gen. nov., sp. nov. and Hyperibacter viscosus sp. nov., two new members in the family Rhodospirillaceae isolated from the rhizosphere of Hypericum perforatum.</title>
        <authorList>
            <person name="Noviana Z."/>
        </authorList>
    </citation>
    <scope>NUCLEOTIDE SEQUENCE [LARGE SCALE GENOMIC DNA]</scope>
    <source>
        <strain evidence="8 9">R5913</strain>
    </source>
</reference>
<dbReference type="InterPro" id="IPR010810">
    <property type="entry name" value="Flagellin_hook_IN_motif"/>
</dbReference>
<dbReference type="RefSeq" id="WP_151178451.1">
    <property type="nucleotide sequence ID" value="NZ_CP042906.1"/>
</dbReference>
<evidence type="ECO:0000256" key="1">
    <source>
        <dbReference type="ARBA" id="ARBA00009764"/>
    </source>
</evidence>
<comment type="subcellular location">
    <subcellularLocation>
        <location evidence="5">Secreted</location>
    </subcellularLocation>
    <subcellularLocation>
        <location evidence="5">Bacterial flagellum</location>
    </subcellularLocation>
</comment>
<dbReference type="GO" id="GO:0009421">
    <property type="term" value="C:bacterial-type flagellum filament cap"/>
    <property type="evidence" value="ECO:0007669"/>
    <property type="project" value="InterPro"/>
</dbReference>
<comment type="subunit">
    <text evidence="2 5">Homopentamer.</text>
</comment>
<evidence type="ECO:0000313" key="9">
    <source>
        <dbReference type="Proteomes" id="UP000326202"/>
    </source>
</evidence>
<evidence type="ECO:0000256" key="4">
    <source>
        <dbReference type="ARBA" id="ARBA00023143"/>
    </source>
</evidence>
<dbReference type="Pfam" id="PF07196">
    <property type="entry name" value="Flagellin_IN"/>
    <property type="match status" value="2"/>
</dbReference>
<dbReference type="GO" id="GO:0005576">
    <property type="term" value="C:extracellular region"/>
    <property type="evidence" value="ECO:0007669"/>
    <property type="project" value="UniProtKB-SubCell"/>
</dbReference>
<protein>
    <recommendedName>
        <fullName evidence="5">Flagellar hook-associated protein 2</fullName>
        <shortName evidence="5">HAP2</shortName>
    </recommendedName>
    <alternativeName>
        <fullName evidence="5">Flagellar cap protein</fullName>
    </alternativeName>
</protein>
<evidence type="ECO:0000259" key="6">
    <source>
        <dbReference type="Pfam" id="PF02465"/>
    </source>
</evidence>
<evidence type="ECO:0000313" key="8">
    <source>
        <dbReference type="EMBL" id="QEX18272.1"/>
    </source>
</evidence>
<dbReference type="OrthoDB" id="9812018at2"/>
<organism evidence="8 9">
    <name type="scientific">Hypericibacter terrae</name>
    <dbReference type="NCBI Taxonomy" id="2602015"/>
    <lineage>
        <taxon>Bacteria</taxon>
        <taxon>Pseudomonadati</taxon>
        <taxon>Pseudomonadota</taxon>
        <taxon>Alphaproteobacteria</taxon>
        <taxon>Rhodospirillales</taxon>
        <taxon>Dongiaceae</taxon>
        <taxon>Hypericibacter</taxon>
    </lineage>
</organism>
<accession>A0A5J6ML04</accession>
<dbReference type="InterPro" id="IPR010809">
    <property type="entry name" value="FliD_C"/>
</dbReference>
<evidence type="ECO:0000259" key="7">
    <source>
        <dbReference type="Pfam" id="PF07195"/>
    </source>
</evidence>
<dbReference type="Proteomes" id="UP000326202">
    <property type="component" value="Chromosome"/>
</dbReference>
<name>A0A5J6ML04_9PROT</name>
<dbReference type="Pfam" id="PF02465">
    <property type="entry name" value="FliD_N"/>
    <property type="match status" value="1"/>
</dbReference>
<proteinExistence type="inferred from homology"/>
<keyword evidence="5" id="KW-0964">Secreted</keyword>
<dbReference type="GO" id="GO:0009424">
    <property type="term" value="C:bacterial-type flagellum hook"/>
    <property type="evidence" value="ECO:0007669"/>
    <property type="project" value="UniProtKB-UniRule"/>
</dbReference>
<dbReference type="KEGG" id="htq:FRZ44_35770"/>
<gene>
    <name evidence="8" type="ORF">FRZ44_35770</name>
</gene>
<evidence type="ECO:0000256" key="3">
    <source>
        <dbReference type="ARBA" id="ARBA00023054"/>
    </source>
</evidence>
<dbReference type="PANTHER" id="PTHR30288:SF0">
    <property type="entry name" value="FLAGELLAR HOOK-ASSOCIATED PROTEIN 2"/>
    <property type="match status" value="1"/>
</dbReference>